<sequence>MPTKNVDGYQIDFTAEALPGTDQWGAFVAIFVPSDNPMHMDEVYPKQRVVADVPCASEAEAQSQAEQAAATILDQLRAPQKLADD</sequence>
<accession>A0ABX6M9W4</accession>
<organism evidence="1 2">
    <name type="scientific">Duganella dendranthematis</name>
    <dbReference type="NCBI Taxonomy" id="2728021"/>
    <lineage>
        <taxon>Bacteria</taxon>
        <taxon>Pseudomonadati</taxon>
        <taxon>Pseudomonadota</taxon>
        <taxon>Betaproteobacteria</taxon>
        <taxon>Burkholderiales</taxon>
        <taxon>Oxalobacteraceae</taxon>
        <taxon>Telluria group</taxon>
        <taxon>Duganella</taxon>
    </lineage>
</organism>
<evidence type="ECO:0000313" key="2">
    <source>
        <dbReference type="Proteomes" id="UP000503117"/>
    </source>
</evidence>
<name>A0ABX6M9W4_9BURK</name>
<keyword evidence="2" id="KW-1185">Reference proteome</keyword>
<protein>
    <submittedName>
        <fullName evidence="1">Uncharacterized protein</fullName>
    </submittedName>
</protein>
<gene>
    <name evidence="1" type="ORF">HH213_14075</name>
</gene>
<dbReference type="Proteomes" id="UP000503117">
    <property type="component" value="Chromosome"/>
</dbReference>
<reference evidence="1 2" key="1">
    <citation type="submission" date="2020-04" db="EMBL/GenBank/DDBJ databases">
        <title>Genome sequencing of novel species.</title>
        <authorList>
            <person name="Heo J."/>
            <person name="Kim S.-J."/>
            <person name="Kim J.-S."/>
            <person name="Hong S.-B."/>
            <person name="Kwon S.-W."/>
        </authorList>
    </citation>
    <scope>NUCLEOTIDE SEQUENCE [LARGE SCALE GENOMIC DNA]</scope>
    <source>
        <strain evidence="1 2">AF9R3</strain>
    </source>
</reference>
<dbReference type="EMBL" id="CP051684">
    <property type="protein sequence ID" value="QJD91109.1"/>
    <property type="molecule type" value="Genomic_DNA"/>
</dbReference>
<dbReference type="RefSeq" id="WP_169112619.1">
    <property type="nucleotide sequence ID" value="NZ_CP051684.1"/>
</dbReference>
<proteinExistence type="predicted"/>
<evidence type="ECO:0000313" key="1">
    <source>
        <dbReference type="EMBL" id="QJD91109.1"/>
    </source>
</evidence>